<sequence>MSTPTKDTQHRPSVSFDQGISGLPTTSQSPPPIKTTFSEGREASPLRQSTLSTYQGSFVIPTVHKSRTLVLCFDGTGDQFDADNSNIVGLFSMLGKGDPDNQMVYYQAGIGTYIGPRANPFLNRVSKILDEAIAWNLDTHIMDGYEFLMQNYRANDRICIFGFSRGAYTARCLAGMLHKVGLLPACNHQQVPFAYKMYKRPDEVGWKQSNAFKKAFSIDVDIEFLGVWDTVNSVGIIPRRLPFSTSNNIVRNFRHAIALDERRAKFKANMWNRPVHGEHLLSITDQKAEKRAKRRPRQRRRLGRQREDGHLHHLEDRYSSFRDTETNVEEVWFAGCHCDVGGGSVTNETRHSLARITLRWMIREIFKREVGIIFQVEGLRALGMDPGSLYPVVLPRAAIIPPEPQNYIERVPKVQPNILEHSLDDTSSEDDPYFKMTEEEHELLDALSPKYDQLALKKTWWFGEIVPMTHRYQRSSNNEWEKTFKWNMGMGRVIPRQKIDGAKLHRSVKIRMESAFENGKKYVPKAVNLDMSKVVWVD</sequence>
<gene>
    <name evidence="3" type="ORF">DFP72DRAFT_821700</name>
</gene>
<feature type="domain" description="T6SS Phospholipase effector Tle1-like catalytic" evidence="2">
    <location>
        <begin position="67"/>
        <end position="364"/>
    </location>
</feature>
<dbReference type="AlphaFoldDB" id="A0A8H6HKH8"/>
<proteinExistence type="predicted"/>
<comment type="caution">
    <text evidence="3">The sequence shown here is derived from an EMBL/GenBank/DDBJ whole genome shotgun (WGS) entry which is preliminary data.</text>
</comment>
<dbReference type="Pfam" id="PF09994">
    <property type="entry name" value="T6SS_Tle1-like_cat"/>
    <property type="match status" value="1"/>
</dbReference>
<dbReference type="OrthoDB" id="3162439at2759"/>
<protein>
    <recommendedName>
        <fullName evidence="2">T6SS Phospholipase effector Tle1-like catalytic domain-containing protein</fullName>
    </recommendedName>
</protein>
<feature type="region of interest" description="Disordered" evidence="1">
    <location>
        <begin position="286"/>
        <end position="306"/>
    </location>
</feature>
<dbReference type="InterPro" id="IPR018712">
    <property type="entry name" value="Tle1-like_cat"/>
</dbReference>
<evidence type="ECO:0000313" key="4">
    <source>
        <dbReference type="Proteomes" id="UP000521943"/>
    </source>
</evidence>
<dbReference type="EMBL" id="JACGCI010000081">
    <property type="protein sequence ID" value="KAF6747443.1"/>
    <property type="molecule type" value="Genomic_DNA"/>
</dbReference>
<evidence type="ECO:0000259" key="2">
    <source>
        <dbReference type="Pfam" id="PF09994"/>
    </source>
</evidence>
<name>A0A8H6HKH8_9AGAR</name>
<feature type="compositionally biased region" description="Basic residues" evidence="1">
    <location>
        <begin position="290"/>
        <end position="303"/>
    </location>
</feature>
<evidence type="ECO:0000313" key="3">
    <source>
        <dbReference type="EMBL" id="KAF6747443.1"/>
    </source>
</evidence>
<organism evidence="3 4">
    <name type="scientific">Ephemerocybe angulata</name>
    <dbReference type="NCBI Taxonomy" id="980116"/>
    <lineage>
        <taxon>Eukaryota</taxon>
        <taxon>Fungi</taxon>
        <taxon>Dikarya</taxon>
        <taxon>Basidiomycota</taxon>
        <taxon>Agaricomycotina</taxon>
        <taxon>Agaricomycetes</taxon>
        <taxon>Agaricomycetidae</taxon>
        <taxon>Agaricales</taxon>
        <taxon>Agaricineae</taxon>
        <taxon>Psathyrellaceae</taxon>
        <taxon>Ephemerocybe</taxon>
    </lineage>
</organism>
<dbReference type="InterPro" id="IPR029058">
    <property type="entry name" value="AB_hydrolase_fold"/>
</dbReference>
<dbReference type="SUPFAM" id="SSF53474">
    <property type="entry name" value="alpha/beta-Hydrolases"/>
    <property type="match status" value="1"/>
</dbReference>
<dbReference type="PANTHER" id="PTHR33840:SF2">
    <property type="entry name" value="TLE1 PHOSPHOLIPASE DOMAIN-CONTAINING PROTEIN"/>
    <property type="match status" value="1"/>
</dbReference>
<feature type="compositionally biased region" description="Polar residues" evidence="1">
    <location>
        <begin position="1"/>
        <end position="28"/>
    </location>
</feature>
<evidence type="ECO:0000256" key="1">
    <source>
        <dbReference type="SAM" id="MobiDB-lite"/>
    </source>
</evidence>
<dbReference type="Proteomes" id="UP000521943">
    <property type="component" value="Unassembled WGS sequence"/>
</dbReference>
<feature type="region of interest" description="Disordered" evidence="1">
    <location>
        <begin position="1"/>
        <end position="46"/>
    </location>
</feature>
<dbReference type="PANTHER" id="PTHR33840">
    <property type="match status" value="1"/>
</dbReference>
<reference evidence="3 4" key="1">
    <citation type="submission" date="2020-07" db="EMBL/GenBank/DDBJ databases">
        <title>Comparative genomics of pyrophilous fungi reveals a link between fire events and developmental genes.</title>
        <authorList>
            <consortium name="DOE Joint Genome Institute"/>
            <person name="Steindorff A.S."/>
            <person name="Carver A."/>
            <person name="Calhoun S."/>
            <person name="Stillman K."/>
            <person name="Liu H."/>
            <person name="Lipzen A."/>
            <person name="Pangilinan J."/>
            <person name="Labutti K."/>
            <person name="Bruns T.D."/>
            <person name="Grigoriev I.V."/>
        </authorList>
    </citation>
    <scope>NUCLEOTIDE SEQUENCE [LARGE SCALE GENOMIC DNA]</scope>
    <source>
        <strain evidence="3 4">CBS 144469</strain>
    </source>
</reference>
<accession>A0A8H6HKH8</accession>
<keyword evidence="4" id="KW-1185">Reference proteome</keyword>